<gene>
    <name evidence="1" type="ORF">COT26_02405</name>
</gene>
<dbReference type="InterPro" id="IPR038763">
    <property type="entry name" value="DHH_sf"/>
</dbReference>
<dbReference type="EMBL" id="PEXW01000054">
    <property type="protein sequence ID" value="PIS40619.1"/>
    <property type="molecule type" value="Genomic_DNA"/>
</dbReference>
<dbReference type="SUPFAM" id="SSF64182">
    <property type="entry name" value="DHH phosphoesterases"/>
    <property type="match status" value="1"/>
</dbReference>
<dbReference type="PANTHER" id="PTHR47618">
    <property type="entry name" value="BIFUNCTIONAL OLIGORIBONUCLEASE AND PAP PHOSPHATASE NRNA"/>
    <property type="match status" value="1"/>
</dbReference>
<dbReference type="AlphaFoldDB" id="A0A2H0YQR9"/>
<reference evidence="2" key="1">
    <citation type="submission" date="2017-09" db="EMBL/GenBank/DDBJ databases">
        <title>Depth-based differentiation of microbial function through sediment-hosted aquifers and enrichment of novel symbionts in the deep terrestrial subsurface.</title>
        <authorList>
            <person name="Probst A.J."/>
            <person name="Ladd B."/>
            <person name="Jarett J.K."/>
            <person name="Geller-Mcgrath D.E."/>
            <person name="Sieber C.M.K."/>
            <person name="Emerson J.B."/>
            <person name="Anantharaman K."/>
            <person name="Thomas B.C."/>
            <person name="Malmstrom R."/>
            <person name="Stieglmeier M."/>
            <person name="Klingl A."/>
            <person name="Woyke T."/>
            <person name="Ryan C.M."/>
            <person name="Banfield J.F."/>
        </authorList>
    </citation>
    <scope>NUCLEOTIDE SEQUENCE [LARGE SCALE GENOMIC DNA]</scope>
</reference>
<sequence>MSEDSLKQAAELLKKAKNILVCLPRVLSTDAISSGVALHLVLGNLGKTVRVVGSDQELPESHGFLPKSGEIATNLANLKKFVISVDLKKAPISELSYSTEDNKLNIYLTPKAGFYQHADISTSTSQPEFDCVITLDCQDLDHMGSLFEQNTEFFYATPVINIDHSPANEHFGQVNVVDLVATSVSEIVAGLIKEIDPNIVNSDVATALLAGMIAKTKSFQSSTVTPKSLNLASELMAAGARREEIIKHLFQAKSLSVLKLWGRALARLRATEDGKLVWAVLNRADFERAGATPISLPGVLDELIVNTPKAMITAVIYEEPKGGVTILAQTHLSVNGLKIFASLQPQGTAHDLSWHLAEGTLSDAEAQLRLGLEMLGNK</sequence>
<dbReference type="Proteomes" id="UP000236845">
    <property type="component" value="Unassembled WGS sequence"/>
</dbReference>
<comment type="caution">
    <text evidence="1">The sequence shown here is derived from an EMBL/GenBank/DDBJ whole genome shotgun (WGS) entry which is preliminary data.</text>
</comment>
<dbReference type="Gene3D" id="3.10.310.30">
    <property type="match status" value="1"/>
</dbReference>
<organism evidence="1 2">
    <name type="scientific">Candidatus Kerfeldbacteria bacterium CG08_land_8_20_14_0_20_43_14</name>
    <dbReference type="NCBI Taxonomy" id="2014246"/>
    <lineage>
        <taxon>Bacteria</taxon>
        <taxon>Candidatus Kerfeldiibacteriota</taxon>
    </lineage>
</organism>
<evidence type="ECO:0000313" key="1">
    <source>
        <dbReference type="EMBL" id="PIS40619.1"/>
    </source>
</evidence>
<name>A0A2H0YQR9_9BACT</name>
<evidence type="ECO:0000313" key="2">
    <source>
        <dbReference type="Proteomes" id="UP000236845"/>
    </source>
</evidence>
<dbReference type="InterPro" id="IPR051319">
    <property type="entry name" value="Oligoribo/pAp-PDE_c-di-AMP_PDE"/>
</dbReference>
<evidence type="ECO:0008006" key="3">
    <source>
        <dbReference type="Google" id="ProtNLM"/>
    </source>
</evidence>
<proteinExistence type="predicted"/>
<dbReference type="PANTHER" id="PTHR47618:SF1">
    <property type="entry name" value="BIFUNCTIONAL OLIGORIBONUCLEASE AND PAP PHOSPHATASE NRNA"/>
    <property type="match status" value="1"/>
</dbReference>
<dbReference type="Gene3D" id="3.90.1640.10">
    <property type="entry name" value="inorganic pyrophosphatase (n-terminal core)"/>
    <property type="match status" value="2"/>
</dbReference>
<protein>
    <recommendedName>
        <fullName evidence="3">DDH domain-containing protein</fullName>
    </recommendedName>
</protein>
<accession>A0A2H0YQR9</accession>